<protein>
    <submittedName>
        <fullName evidence="1">Uncharacterized protein</fullName>
    </submittedName>
</protein>
<proteinExistence type="predicted"/>
<dbReference type="AlphaFoldDB" id="A0A0Q5VLP1"/>
<dbReference type="OrthoDB" id="7862957at2759"/>
<evidence type="ECO:0000313" key="2">
    <source>
        <dbReference type="Proteomes" id="UP000008711"/>
    </source>
</evidence>
<dbReference type="EMBL" id="CH954179">
    <property type="protein sequence ID" value="KQS62374.1"/>
    <property type="molecule type" value="Genomic_DNA"/>
</dbReference>
<sequence length="77" mass="8560">MADGLNFTVGDFPPGAIEYSSTEPISSAEVPIPSVWMSGLVVLGQMIWLRLRSKWETVKGSRSKVEISERSEEVFSR</sequence>
<keyword evidence="2" id="KW-1185">Reference proteome</keyword>
<dbReference type="KEGG" id="der:26526088"/>
<gene>
    <name evidence="1" type="primary">Dere\GG26264</name>
    <name evidence="1" type="synonym">GG26264</name>
    <name evidence="1" type="ORF">Dere_GG26264</name>
</gene>
<dbReference type="Proteomes" id="UP000008711">
    <property type="component" value="Unassembled WGS sequence"/>
</dbReference>
<reference evidence="1 2" key="2">
    <citation type="journal article" date="2008" name="Bioinformatics">
        <title>Assembly reconciliation.</title>
        <authorList>
            <person name="Zimin A.V."/>
            <person name="Smith D.R."/>
            <person name="Sutton G."/>
            <person name="Yorke J.A."/>
        </authorList>
    </citation>
    <scope>NUCLEOTIDE SEQUENCE [LARGE SCALE GENOMIC DNA]</scope>
    <source>
        <strain evidence="1 2">TSC#14021-0224.01</strain>
    </source>
</reference>
<name>A0A0Q5VLP1_DROER</name>
<accession>A0A0Q5VLP1</accession>
<evidence type="ECO:0000313" key="1">
    <source>
        <dbReference type="EMBL" id="KQS62374.1"/>
    </source>
</evidence>
<organism evidence="1 2">
    <name type="scientific">Drosophila erecta</name>
    <name type="common">Fruit fly</name>
    <dbReference type="NCBI Taxonomy" id="7220"/>
    <lineage>
        <taxon>Eukaryota</taxon>
        <taxon>Metazoa</taxon>
        <taxon>Ecdysozoa</taxon>
        <taxon>Arthropoda</taxon>
        <taxon>Hexapoda</taxon>
        <taxon>Insecta</taxon>
        <taxon>Pterygota</taxon>
        <taxon>Neoptera</taxon>
        <taxon>Endopterygota</taxon>
        <taxon>Diptera</taxon>
        <taxon>Brachycera</taxon>
        <taxon>Muscomorpha</taxon>
        <taxon>Ephydroidea</taxon>
        <taxon>Drosophilidae</taxon>
        <taxon>Drosophila</taxon>
        <taxon>Sophophora</taxon>
    </lineage>
</organism>
<reference evidence="1 2" key="1">
    <citation type="journal article" date="2007" name="Nature">
        <title>Evolution of genes and genomes on the Drosophila phylogeny.</title>
        <authorList>
            <consortium name="Drosophila 12 Genomes Consortium"/>
            <person name="Clark A.G."/>
            <person name="Eisen M.B."/>
            <person name="Smith D.R."/>
            <person name="Bergman C.M."/>
            <person name="Oliver B."/>
            <person name="Markow T.A."/>
            <person name="Kaufman T.C."/>
            <person name="Kellis M."/>
            <person name="Gelbart W."/>
            <person name="Iyer V.N."/>
            <person name="Pollard D.A."/>
            <person name="Sackton T.B."/>
            <person name="Larracuente A.M."/>
            <person name="Singh N.D."/>
            <person name="Abad J.P."/>
            <person name="Abt D.N."/>
            <person name="Adryan B."/>
            <person name="Aguade M."/>
            <person name="Akashi H."/>
            <person name="Anderson W.W."/>
            <person name="Aquadro C.F."/>
            <person name="Ardell D.H."/>
            <person name="Arguello R."/>
            <person name="Artieri C.G."/>
            <person name="Barbash D.A."/>
            <person name="Barker D."/>
            <person name="Barsanti P."/>
            <person name="Batterham P."/>
            <person name="Batzoglou S."/>
            <person name="Begun D."/>
            <person name="Bhutkar A."/>
            <person name="Blanco E."/>
            <person name="Bosak S.A."/>
            <person name="Bradley R.K."/>
            <person name="Brand A.D."/>
            <person name="Brent M.R."/>
            <person name="Brooks A.N."/>
            <person name="Brown R.H."/>
            <person name="Butlin R.K."/>
            <person name="Caggese C."/>
            <person name="Calvi B.R."/>
            <person name="Bernardo de Carvalho A."/>
            <person name="Caspi A."/>
            <person name="Castrezana S."/>
            <person name="Celniker S.E."/>
            <person name="Chang J.L."/>
            <person name="Chapple C."/>
            <person name="Chatterji S."/>
            <person name="Chinwalla A."/>
            <person name="Civetta A."/>
            <person name="Clifton S.W."/>
            <person name="Comeron J.M."/>
            <person name="Costello J.C."/>
            <person name="Coyne J.A."/>
            <person name="Daub J."/>
            <person name="David R.G."/>
            <person name="Delcher A.L."/>
            <person name="Delehaunty K."/>
            <person name="Do C.B."/>
            <person name="Ebling H."/>
            <person name="Edwards K."/>
            <person name="Eickbush T."/>
            <person name="Evans J.D."/>
            <person name="Filipski A."/>
            <person name="Findeiss S."/>
            <person name="Freyhult E."/>
            <person name="Fulton L."/>
            <person name="Fulton R."/>
            <person name="Garcia A.C."/>
            <person name="Gardiner A."/>
            <person name="Garfield D.A."/>
            <person name="Garvin B.E."/>
            <person name="Gibson G."/>
            <person name="Gilbert D."/>
            <person name="Gnerre S."/>
            <person name="Godfrey J."/>
            <person name="Good R."/>
            <person name="Gotea V."/>
            <person name="Gravely B."/>
            <person name="Greenberg A.J."/>
            <person name="Griffiths-Jones S."/>
            <person name="Gross S."/>
            <person name="Guigo R."/>
            <person name="Gustafson E.A."/>
            <person name="Haerty W."/>
            <person name="Hahn M.W."/>
            <person name="Halligan D.L."/>
            <person name="Halpern A.L."/>
            <person name="Halter G.M."/>
            <person name="Han M.V."/>
            <person name="Heger A."/>
            <person name="Hillier L."/>
            <person name="Hinrichs A.S."/>
            <person name="Holmes I."/>
            <person name="Hoskins R.A."/>
            <person name="Hubisz M.J."/>
            <person name="Hultmark D."/>
            <person name="Huntley M.A."/>
            <person name="Jaffe D.B."/>
            <person name="Jagadeeshan S."/>
            <person name="Jeck W.R."/>
            <person name="Johnson J."/>
            <person name="Jones C.D."/>
            <person name="Jordan W.C."/>
            <person name="Karpen G.H."/>
            <person name="Kataoka E."/>
            <person name="Keightley P.D."/>
            <person name="Kheradpour P."/>
            <person name="Kirkness E.F."/>
            <person name="Koerich L.B."/>
            <person name="Kristiansen K."/>
            <person name="Kudrna D."/>
            <person name="Kulathinal R.J."/>
            <person name="Kumar S."/>
            <person name="Kwok R."/>
            <person name="Lander E."/>
            <person name="Langley C.H."/>
            <person name="Lapoint R."/>
            <person name="Lazzaro B.P."/>
            <person name="Lee S.J."/>
            <person name="Levesque L."/>
            <person name="Li R."/>
            <person name="Lin C.F."/>
            <person name="Lin M.F."/>
            <person name="Lindblad-Toh K."/>
            <person name="Llopart A."/>
            <person name="Long M."/>
            <person name="Low L."/>
            <person name="Lozovsky E."/>
            <person name="Lu J."/>
            <person name="Luo M."/>
            <person name="Machado C.A."/>
            <person name="Makalowski W."/>
            <person name="Marzo M."/>
            <person name="Matsuda M."/>
            <person name="Matzkin L."/>
            <person name="McAllister B."/>
            <person name="McBride C.S."/>
            <person name="McKernan B."/>
            <person name="McKernan K."/>
            <person name="Mendez-Lago M."/>
            <person name="Minx P."/>
            <person name="Mollenhauer M.U."/>
            <person name="Montooth K."/>
            <person name="Mount S.M."/>
            <person name="Mu X."/>
            <person name="Myers E."/>
            <person name="Negre B."/>
            <person name="Newfeld S."/>
            <person name="Nielsen R."/>
            <person name="Noor M.A."/>
            <person name="O'Grady P."/>
            <person name="Pachter L."/>
            <person name="Papaceit M."/>
            <person name="Parisi M.J."/>
            <person name="Parisi M."/>
            <person name="Parts L."/>
            <person name="Pedersen J.S."/>
            <person name="Pesole G."/>
            <person name="Phillippy A.M."/>
            <person name="Ponting C.P."/>
            <person name="Pop M."/>
            <person name="Porcelli D."/>
            <person name="Powell J.R."/>
            <person name="Prohaska S."/>
            <person name="Pruitt K."/>
            <person name="Puig M."/>
            <person name="Quesneville H."/>
            <person name="Ram K.R."/>
            <person name="Rand D."/>
            <person name="Rasmussen M.D."/>
            <person name="Reed L.K."/>
            <person name="Reenan R."/>
            <person name="Reily A."/>
            <person name="Remington K.A."/>
            <person name="Rieger T.T."/>
            <person name="Ritchie M.G."/>
            <person name="Robin C."/>
            <person name="Rogers Y.H."/>
            <person name="Rohde C."/>
            <person name="Rozas J."/>
            <person name="Rubenfield M.J."/>
            <person name="Ruiz A."/>
            <person name="Russo S."/>
            <person name="Salzberg S.L."/>
            <person name="Sanchez-Gracia A."/>
            <person name="Saranga D.J."/>
            <person name="Sato H."/>
            <person name="Schaeffer S.W."/>
            <person name="Schatz M.C."/>
            <person name="Schlenke T."/>
            <person name="Schwartz R."/>
            <person name="Segarra C."/>
            <person name="Singh R.S."/>
            <person name="Sirot L."/>
            <person name="Sirota M."/>
            <person name="Sisneros N.B."/>
            <person name="Smith C.D."/>
            <person name="Smith T.F."/>
            <person name="Spieth J."/>
            <person name="Stage D.E."/>
            <person name="Stark A."/>
            <person name="Stephan W."/>
            <person name="Strausberg R.L."/>
            <person name="Strempel S."/>
            <person name="Sturgill D."/>
            <person name="Sutton G."/>
            <person name="Sutton G.G."/>
            <person name="Tao W."/>
            <person name="Teichmann S."/>
            <person name="Tobari Y.N."/>
            <person name="Tomimura Y."/>
            <person name="Tsolas J.M."/>
            <person name="Valente V.L."/>
            <person name="Venter E."/>
            <person name="Venter J.C."/>
            <person name="Vicario S."/>
            <person name="Vieira F.G."/>
            <person name="Vilella A.J."/>
            <person name="Villasante A."/>
            <person name="Walenz B."/>
            <person name="Wang J."/>
            <person name="Wasserman M."/>
            <person name="Watts T."/>
            <person name="Wilson D."/>
            <person name="Wilson R.K."/>
            <person name="Wing R.A."/>
            <person name="Wolfner M.F."/>
            <person name="Wong A."/>
            <person name="Wong G.K."/>
            <person name="Wu C.I."/>
            <person name="Wu G."/>
            <person name="Yamamoto D."/>
            <person name="Yang H.P."/>
            <person name="Yang S.P."/>
            <person name="Yorke J.A."/>
            <person name="Yoshida K."/>
            <person name="Zdobnov E."/>
            <person name="Zhang P."/>
            <person name="Zhang Y."/>
            <person name="Zimin A.V."/>
            <person name="Baldwin J."/>
            <person name="Abdouelleil A."/>
            <person name="Abdulkadir J."/>
            <person name="Abebe A."/>
            <person name="Abera B."/>
            <person name="Abreu J."/>
            <person name="Acer S.C."/>
            <person name="Aftuck L."/>
            <person name="Alexander A."/>
            <person name="An P."/>
            <person name="Anderson E."/>
            <person name="Anderson S."/>
            <person name="Arachi H."/>
            <person name="Azer M."/>
            <person name="Bachantsang P."/>
            <person name="Barry A."/>
            <person name="Bayul T."/>
            <person name="Berlin A."/>
            <person name="Bessette D."/>
            <person name="Bloom T."/>
            <person name="Blye J."/>
            <person name="Boguslavskiy L."/>
            <person name="Bonnet C."/>
            <person name="Boukhgalter B."/>
            <person name="Bourzgui I."/>
            <person name="Brown A."/>
            <person name="Cahill P."/>
            <person name="Channer S."/>
            <person name="Cheshatsang Y."/>
            <person name="Chuda L."/>
            <person name="Citroen M."/>
            <person name="Collymore A."/>
            <person name="Cooke P."/>
            <person name="Costello M."/>
            <person name="D'Aco K."/>
            <person name="Daza R."/>
            <person name="De Haan G."/>
            <person name="DeGray S."/>
            <person name="DeMaso C."/>
            <person name="Dhargay N."/>
            <person name="Dooley K."/>
            <person name="Dooley E."/>
            <person name="Doricent M."/>
            <person name="Dorje P."/>
            <person name="Dorjee K."/>
            <person name="Dupes A."/>
            <person name="Elong R."/>
            <person name="Falk J."/>
            <person name="Farina A."/>
            <person name="Faro S."/>
            <person name="Ferguson D."/>
            <person name="Fisher S."/>
            <person name="Foley C.D."/>
            <person name="Franke A."/>
            <person name="Friedrich D."/>
            <person name="Gadbois L."/>
            <person name="Gearin G."/>
            <person name="Gearin C.R."/>
            <person name="Giannoukos G."/>
            <person name="Goode T."/>
            <person name="Graham J."/>
            <person name="Grandbois E."/>
            <person name="Grewal S."/>
            <person name="Gyaltsen K."/>
            <person name="Hafez N."/>
            <person name="Hagos B."/>
            <person name="Hall J."/>
            <person name="Henson C."/>
            <person name="Hollinger A."/>
            <person name="Honan T."/>
            <person name="Huard M.D."/>
            <person name="Hughes L."/>
            <person name="Hurhula B."/>
            <person name="Husby M.E."/>
            <person name="Kamat A."/>
            <person name="Kanga B."/>
            <person name="Kashin S."/>
            <person name="Khazanovich D."/>
            <person name="Kisner P."/>
            <person name="Lance K."/>
            <person name="Lara M."/>
            <person name="Lee W."/>
            <person name="Lennon N."/>
            <person name="Letendre F."/>
            <person name="LeVine R."/>
            <person name="Lipovsky A."/>
            <person name="Liu X."/>
            <person name="Liu J."/>
            <person name="Liu S."/>
            <person name="Lokyitsang T."/>
            <person name="Lokyitsang Y."/>
            <person name="Lubonja R."/>
            <person name="Lui A."/>
            <person name="MacDonald P."/>
            <person name="Magnisalis V."/>
            <person name="Maru K."/>
            <person name="Matthews C."/>
            <person name="McCusker W."/>
            <person name="McDonough S."/>
            <person name="Mehta T."/>
            <person name="Meldrim J."/>
            <person name="Meneus L."/>
            <person name="Mihai O."/>
            <person name="Mihalev A."/>
            <person name="Mihova T."/>
            <person name="Mittelman R."/>
            <person name="Mlenga V."/>
            <person name="Montmayeur A."/>
            <person name="Mulrain L."/>
            <person name="Navidi A."/>
            <person name="Naylor J."/>
            <person name="Negash T."/>
            <person name="Nguyen T."/>
            <person name="Nguyen N."/>
            <person name="Nicol R."/>
            <person name="Norbu C."/>
            <person name="Norbu N."/>
            <person name="Novod N."/>
            <person name="O'Neill B."/>
            <person name="Osman S."/>
            <person name="Markiewicz E."/>
            <person name="Oyono O.L."/>
            <person name="Patti C."/>
            <person name="Phunkhang P."/>
            <person name="Pierre F."/>
            <person name="Priest M."/>
            <person name="Raghuraman S."/>
            <person name="Rege F."/>
            <person name="Reyes R."/>
            <person name="Rise C."/>
            <person name="Rogov P."/>
            <person name="Ross K."/>
            <person name="Ryan E."/>
            <person name="Settipalli S."/>
            <person name="Shea T."/>
            <person name="Sherpa N."/>
            <person name="Shi L."/>
            <person name="Shih D."/>
            <person name="Sparrow T."/>
            <person name="Spaulding J."/>
            <person name="Stalker J."/>
            <person name="Stange-Thomann N."/>
            <person name="Stavropoulos S."/>
            <person name="Stone C."/>
            <person name="Strader C."/>
            <person name="Tesfaye S."/>
            <person name="Thomson T."/>
            <person name="Thoulutsang Y."/>
            <person name="Thoulutsang D."/>
            <person name="Topham K."/>
            <person name="Topping I."/>
            <person name="Tsamla T."/>
            <person name="Vassiliev H."/>
            <person name="Vo A."/>
            <person name="Wangchuk T."/>
            <person name="Wangdi T."/>
            <person name="Weiand M."/>
            <person name="Wilkinson J."/>
            <person name="Wilson A."/>
            <person name="Yadav S."/>
            <person name="Young G."/>
            <person name="Yu Q."/>
            <person name="Zembek L."/>
            <person name="Zhong D."/>
            <person name="Zimmer A."/>
            <person name="Zwirko Z."/>
            <person name="Jaffe D.B."/>
            <person name="Alvarez P."/>
            <person name="Brockman W."/>
            <person name="Butler J."/>
            <person name="Chin C."/>
            <person name="Gnerre S."/>
            <person name="Grabherr M."/>
            <person name="Kleber M."/>
            <person name="Mauceli E."/>
            <person name="MacCallum I."/>
        </authorList>
    </citation>
    <scope>NUCLEOTIDE SEQUENCE [LARGE SCALE GENOMIC DNA]</scope>
    <source>
        <strain evidence="1 2">TSC#14021-0224.01</strain>
    </source>
</reference>